<dbReference type="InterPro" id="IPR001770">
    <property type="entry name" value="G-protein_gamma"/>
</dbReference>
<evidence type="ECO:0000259" key="10">
    <source>
        <dbReference type="PROSITE" id="PS50058"/>
    </source>
</evidence>
<dbReference type="PANTHER" id="PTHR13809">
    <property type="entry name" value="GUANINE NUCLEOTIDE-BINDING PROTEIN GAMMA SUBUNIT"/>
    <property type="match status" value="1"/>
</dbReference>
<dbReference type="Proteomes" id="UP000887116">
    <property type="component" value="Unassembled WGS sequence"/>
</dbReference>
<dbReference type="GO" id="GO:0005834">
    <property type="term" value="C:heterotrimeric G-protein complex"/>
    <property type="evidence" value="ECO:0007669"/>
    <property type="project" value="InterPro"/>
</dbReference>
<evidence type="ECO:0000256" key="4">
    <source>
        <dbReference type="ARBA" id="ARBA00022481"/>
    </source>
</evidence>
<dbReference type="Gene3D" id="4.10.260.10">
    <property type="entry name" value="Transducin (heterotrimeric G protein), gamma chain"/>
    <property type="match status" value="1"/>
</dbReference>
<evidence type="ECO:0000256" key="6">
    <source>
        <dbReference type="ARBA" id="ARBA00023224"/>
    </source>
</evidence>
<dbReference type="Pfam" id="PF00631">
    <property type="entry name" value="G-gamma"/>
    <property type="match status" value="1"/>
</dbReference>
<dbReference type="SUPFAM" id="SSF48670">
    <property type="entry name" value="Transducin (heterotrimeric G protein), gamma chain"/>
    <property type="match status" value="1"/>
</dbReference>
<reference evidence="11" key="1">
    <citation type="submission" date="2020-07" db="EMBL/GenBank/DDBJ databases">
        <title>Multicomponent nature underlies the extraordinary mechanical properties of spider dragline silk.</title>
        <authorList>
            <person name="Kono N."/>
            <person name="Nakamura H."/>
            <person name="Mori M."/>
            <person name="Yoshida Y."/>
            <person name="Ohtoshi R."/>
            <person name="Malay A.D."/>
            <person name="Moran D.A.P."/>
            <person name="Tomita M."/>
            <person name="Numata K."/>
            <person name="Arakawa K."/>
        </authorList>
    </citation>
    <scope>NUCLEOTIDE SEQUENCE</scope>
</reference>
<organism evidence="11 12">
    <name type="scientific">Trichonephila clavata</name>
    <name type="common">Joro spider</name>
    <name type="synonym">Nephila clavata</name>
    <dbReference type="NCBI Taxonomy" id="2740835"/>
    <lineage>
        <taxon>Eukaryota</taxon>
        <taxon>Metazoa</taxon>
        <taxon>Ecdysozoa</taxon>
        <taxon>Arthropoda</taxon>
        <taxon>Chelicerata</taxon>
        <taxon>Arachnida</taxon>
        <taxon>Araneae</taxon>
        <taxon>Araneomorphae</taxon>
        <taxon>Entelegynae</taxon>
        <taxon>Araneoidea</taxon>
        <taxon>Nephilidae</taxon>
        <taxon>Trichonephila</taxon>
    </lineage>
</organism>
<keyword evidence="7 9" id="KW-0449">Lipoprotein</keyword>
<sequence>MSQIQTMKKTVNQLRQEANIQRIPVSQACDDLMKYCNEHQKTDVLVTGMSPSDNPYRDIKGCVIIW</sequence>
<dbReference type="SMART" id="SM00224">
    <property type="entry name" value="GGL"/>
    <property type="match status" value="1"/>
</dbReference>
<dbReference type="EMBL" id="BMAO01030993">
    <property type="protein sequence ID" value="GFQ71598.1"/>
    <property type="molecule type" value="Genomic_DNA"/>
</dbReference>
<dbReference type="OrthoDB" id="6264244at2759"/>
<proteinExistence type="inferred from homology"/>
<dbReference type="AlphaFoldDB" id="A0A8X6KGY7"/>
<keyword evidence="5 9" id="KW-0472">Membrane</keyword>
<dbReference type="InterPro" id="IPR036284">
    <property type="entry name" value="GGL_sf"/>
</dbReference>
<evidence type="ECO:0000256" key="8">
    <source>
        <dbReference type="ARBA" id="ARBA00023289"/>
    </source>
</evidence>
<evidence type="ECO:0000313" key="12">
    <source>
        <dbReference type="Proteomes" id="UP000887116"/>
    </source>
</evidence>
<dbReference type="CDD" id="cd00068">
    <property type="entry name" value="GGL"/>
    <property type="match status" value="1"/>
</dbReference>
<dbReference type="FunFam" id="4.10.260.10:FF:000001">
    <property type="entry name" value="Guanine nucleotide-binding protein subunit gamma"/>
    <property type="match status" value="1"/>
</dbReference>
<protein>
    <recommendedName>
        <fullName evidence="9">Guanine nucleotide-binding protein subunit gamma</fullName>
    </recommendedName>
</protein>
<accession>A0A8X6KGY7</accession>
<evidence type="ECO:0000256" key="5">
    <source>
        <dbReference type="ARBA" id="ARBA00023136"/>
    </source>
</evidence>
<name>A0A8X6KGY7_TRICU</name>
<keyword evidence="6 9" id="KW-0807">Transducer</keyword>
<evidence type="ECO:0000256" key="7">
    <source>
        <dbReference type="ARBA" id="ARBA00023288"/>
    </source>
</evidence>
<dbReference type="GO" id="GO:0031681">
    <property type="term" value="F:G-protein beta-subunit binding"/>
    <property type="evidence" value="ECO:0007669"/>
    <property type="project" value="InterPro"/>
</dbReference>
<evidence type="ECO:0000256" key="1">
    <source>
        <dbReference type="ARBA" id="ARBA00004342"/>
    </source>
</evidence>
<evidence type="ECO:0000256" key="9">
    <source>
        <dbReference type="RuleBase" id="RU004973"/>
    </source>
</evidence>
<comment type="function">
    <text evidence="9">Guanine nucleotide-binding proteins (G proteins) are involved as a modulator or transducer in various transmembrane signaling systems. The beta and gamma chains are required for the GTPase activity, for replacement of GDP by GTP, and for G protein-effector interaction.</text>
</comment>
<comment type="similarity">
    <text evidence="2 9">Belongs to the G protein gamma family.</text>
</comment>
<comment type="subcellular location">
    <subcellularLocation>
        <location evidence="1 9">Cell membrane</location>
        <topology evidence="1 9">Lipid-anchor</topology>
        <orientation evidence="1 9">Cytoplasmic side</orientation>
    </subcellularLocation>
</comment>
<evidence type="ECO:0000256" key="3">
    <source>
        <dbReference type="ARBA" id="ARBA00022475"/>
    </source>
</evidence>
<keyword evidence="8" id="KW-0636">Prenylation</keyword>
<keyword evidence="4" id="KW-0488">Methylation</keyword>
<dbReference type="InterPro" id="IPR015898">
    <property type="entry name" value="G-protein_gamma-like_dom"/>
</dbReference>
<comment type="subunit">
    <text evidence="9">G proteins are composed of 3 units; alpha, beta and gamma.</text>
</comment>
<keyword evidence="3 9" id="KW-1003">Cell membrane</keyword>
<evidence type="ECO:0000256" key="2">
    <source>
        <dbReference type="ARBA" id="ARBA00007431"/>
    </source>
</evidence>
<gene>
    <name evidence="11" type="primary">NCL1_28202</name>
    <name evidence="11" type="ORF">TNCT_194931</name>
</gene>
<dbReference type="PRINTS" id="PR00321">
    <property type="entry name" value="GPROTEING"/>
</dbReference>
<dbReference type="PROSITE" id="PS50058">
    <property type="entry name" value="G_PROTEIN_GAMMA"/>
    <property type="match status" value="1"/>
</dbReference>
<comment type="caution">
    <text evidence="11">The sequence shown here is derived from an EMBL/GenBank/DDBJ whole genome shotgun (WGS) entry which is preliminary data.</text>
</comment>
<dbReference type="GO" id="GO:0007186">
    <property type="term" value="P:G protein-coupled receptor signaling pathway"/>
    <property type="evidence" value="ECO:0007669"/>
    <property type="project" value="InterPro"/>
</dbReference>
<keyword evidence="12" id="KW-1185">Reference proteome</keyword>
<evidence type="ECO:0000313" key="11">
    <source>
        <dbReference type="EMBL" id="GFQ71598.1"/>
    </source>
</evidence>
<dbReference type="SMART" id="SM01224">
    <property type="entry name" value="G_gamma"/>
    <property type="match status" value="1"/>
</dbReference>
<feature type="domain" description="G protein gamma" evidence="10">
    <location>
        <begin position="1"/>
        <end position="65"/>
    </location>
</feature>